<dbReference type="Proteomes" id="UP000653002">
    <property type="component" value="Unassembled WGS sequence"/>
</dbReference>
<evidence type="ECO:0000313" key="2">
    <source>
        <dbReference type="Proteomes" id="UP000653002"/>
    </source>
</evidence>
<accession>A0A7U2L8C8</accession>
<sequence>MEIKMLKKKNPAPKEEKTFSDARKELISSIDAIARRGGISRDKAITAWYATTLLGIDEDEAIVSASVDGAEDAGCDFIYIDHDQEIVYVLQGYVSDRPERSASQKKWNALIASISNIQDPISFQHSGRHDIFEQLTEIDPTNYAKVFGLVTLAGKSDQIARQRETTERANTYGKDVSFLYEHQDTLYEKHLVAKAADRNVPEDEIIFNSDVVQIRDGFGSAVVGAVKASELARLHTKHGNRLFEGNVRLFIGERKGGINEKIIETASSRPDTPRVP</sequence>
<protein>
    <submittedName>
        <fullName evidence="1">O-GlcNAcase</fullName>
    </submittedName>
</protein>
<gene>
    <name evidence="1" type="ORF">GUH15_21130</name>
</gene>
<dbReference type="EMBL" id="JAABFR010001567">
    <property type="protein sequence ID" value="MBD4338509.1"/>
    <property type="molecule type" value="Genomic_DNA"/>
</dbReference>
<proteinExistence type="predicted"/>
<organism evidence="1 2">
    <name type="scientific">Xanthomonas citri pv. citri</name>
    <dbReference type="NCBI Taxonomy" id="611301"/>
    <lineage>
        <taxon>Bacteria</taxon>
        <taxon>Pseudomonadati</taxon>
        <taxon>Pseudomonadota</taxon>
        <taxon>Gammaproteobacteria</taxon>
        <taxon>Lysobacterales</taxon>
        <taxon>Lysobacteraceae</taxon>
        <taxon>Xanthomonas</taxon>
    </lineage>
</organism>
<name>A0A7U2L8C8_XANCI</name>
<dbReference type="AlphaFoldDB" id="A0A7U2L8C8"/>
<comment type="caution">
    <text evidence="1">The sequence shown here is derived from an EMBL/GenBank/DDBJ whole genome shotgun (WGS) entry which is preliminary data.</text>
</comment>
<reference evidence="1" key="1">
    <citation type="submission" date="2020-01" db="EMBL/GenBank/DDBJ databases">
        <authorList>
            <person name="Richard D."/>
        </authorList>
    </citation>
    <scope>NUCLEOTIDE SEQUENCE</scope>
    <source>
        <strain evidence="1">JP541</strain>
    </source>
</reference>
<evidence type="ECO:0000313" key="1">
    <source>
        <dbReference type="EMBL" id="MBD4338509.1"/>
    </source>
</evidence>